<proteinExistence type="predicted"/>
<accession>A0A645FC95</accession>
<protein>
    <submittedName>
        <fullName evidence="1">Uncharacterized protein</fullName>
    </submittedName>
</protein>
<name>A0A645FC95_9ZZZZ</name>
<sequence>MTAFDTEFLEQDFNSINQGLINVDENYVHYIIAYKAEHGEIKDIELKLLDKDFDTVDETSLNEYIKPDFARLTDVGPAEQSNEIEENTDSKKLVAIKAGLKPNLKVVEKREQA</sequence>
<dbReference type="EMBL" id="VSSQ01057452">
    <property type="protein sequence ID" value="MPN11256.1"/>
    <property type="molecule type" value="Genomic_DNA"/>
</dbReference>
<gene>
    <name evidence="1" type="ORF">SDC9_158557</name>
</gene>
<organism evidence="1">
    <name type="scientific">bioreactor metagenome</name>
    <dbReference type="NCBI Taxonomy" id="1076179"/>
    <lineage>
        <taxon>unclassified sequences</taxon>
        <taxon>metagenomes</taxon>
        <taxon>ecological metagenomes</taxon>
    </lineage>
</organism>
<evidence type="ECO:0000313" key="1">
    <source>
        <dbReference type="EMBL" id="MPN11256.1"/>
    </source>
</evidence>
<dbReference type="InterPro" id="IPR046028">
    <property type="entry name" value="DUF5986"/>
</dbReference>
<comment type="caution">
    <text evidence="1">The sequence shown here is derived from an EMBL/GenBank/DDBJ whole genome shotgun (WGS) entry which is preliminary data.</text>
</comment>
<dbReference type="Pfam" id="PF19448">
    <property type="entry name" value="DUF5986"/>
    <property type="match status" value="1"/>
</dbReference>
<dbReference type="AlphaFoldDB" id="A0A645FC95"/>
<reference evidence="1" key="1">
    <citation type="submission" date="2019-08" db="EMBL/GenBank/DDBJ databases">
        <authorList>
            <person name="Kucharzyk K."/>
            <person name="Murdoch R.W."/>
            <person name="Higgins S."/>
            <person name="Loffler F."/>
        </authorList>
    </citation>
    <scope>NUCLEOTIDE SEQUENCE</scope>
</reference>